<dbReference type="eggNOG" id="arCOG01957">
    <property type="taxonomic scope" value="Archaea"/>
</dbReference>
<dbReference type="FunCoup" id="L0HFC2">
    <property type="interactions" value="19"/>
</dbReference>
<dbReference type="InterPro" id="IPR038770">
    <property type="entry name" value="Na+/solute_symporter_sf"/>
</dbReference>
<dbReference type="eggNOG" id="arCOG01962">
    <property type="taxonomic scope" value="Archaea"/>
</dbReference>
<organism evidence="12 13">
    <name type="scientific">Methanoregula formicica (strain DSM 22288 / NBRC 105244 / SMSP)</name>
    <dbReference type="NCBI Taxonomy" id="593750"/>
    <lineage>
        <taxon>Archaea</taxon>
        <taxon>Methanobacteriati</taxon>
        <taxon>Methanobacteriota</taxon>
        <taxon>Stenosarchaea group</taxon>
        <taxon>Methanomicrobia</taxon>
        <taxon>Methanomicrobiales</taxon>
        <taxon>Methanoregulaceae</taxon>
        <taxon>Methanoregula</taxon>
    </lineage>
</organism>
<dbReference type="Pfam" id="PF02080">
    <property type="entry name" value="TrkA_C"/>
    <property type="match status" value="1"/>
</dbReference>
<dbReference type="PROSITE" id="PS51202">
    <property type="entry name" value="RCK_C"/>
    <property type="match status" value="1"/>
</dbReference>
<reference evidence="12 13" key="2">
    <citation type="journal article" date="2014" name="Genome Announc.">
        <title>Complete Genome Sequence of Methanoregula formicica SMSPT, a Mesophilic Hydrogenotrophic Methanogen Isolated from a Methanogenic Upflow Anaerobic Sludge Blanket Reactor.</title>
        <authorList>
            <person name="Yamamoto K."/>
            <person name="Tamaki H."/>
            <person name="Cadillo-Quiroz H."/>
            <person name="Imachi H."/>
            <person name="Kyrpides N."/>
            <person name="Woyke T."/>
            <person name="Goodwin L."/>
            <person name="Zinder S.H."/>
            <person name="Kamagata Y."/>
            <person name="Liu W.T."/>
        </authorList>
    </citation>
    <scope>NUCLEOTIDE SEQUENCE [LARGE SCALE GENOMIC DNA]</scope>
    <source>
        <strain evidence="13">DSM 22288 / NBRC 105244 / SMSP</strain>
    </source>
</reference>
<feature type="transmembrane region" description="Helical" evidence="10">
    <location>
        <begin position="28"/>
        <end position="45"/>
    </location>
</feature>
<feature type="transmembrane region" description="Helical" evidence="10">
    <location>
        <begin position="363"/>
        <end position="386"/>
    </location>
</feature>
<evidence type="ECO:0000313" key="13">
    <source>
        <dbReference type="Proteomes" id="UP000010824"/>
    </source>
</evidence>
<dbReference type="NCBIfam" id="NF003716">
    <property type="entry name" value="PRK05326.1-3"/>
    <property type="match status" value="1"/>
</dbReference>
<keyword evidence="8 10" id="KW-0472">Membrane</keyword>
<dbReference type="GO" id="GO:0015297">
    <property type="term" value="F:antiporter activity"/>
    <property type="evidence" value="ECO:0007669"/>
    <property type="project" value="UniProtKB-KW"/>
</dbReference>
<dbReference type="EMBL" id="CP003167">
    <property type="protein sequence ID" value="AGB01779.1"/>
    <property type="molecule type" value="Genomic_DNA"/>
</dbReference>
<dbReference type="HOGENOM" id="CLU_005912_9_2_2"/>
<keyword evidence="6 10" id="KW-1133">Transmembrane helix</keyword>
<evidence type="ECO:0000256" key="3">
    <source>
        <dbReference type="ARBA" id="ARBA00022449"/>
    </source>
</evidence>
<dbReference type="InterPro" id="IPR006037">
    <property type="entry name" value="RCK_C"/>
</dbReference>
<keyword evidence="13" id="KW-1185">Reference proteome</keyword>
<dbReference type="InterPro" id="IPR036721">
    <property type="entry name" value="RCK_C_sf"/>
</dbReference>
<keyword evidence="2" id="KW-0813">Transport</keyword>
<dbReference type="InParanoid" id="L0HFC2"/>
<dbReference type="RefSeq" id="WP_015284743.1">
    <property type="nucleotide sequence ID" value="NC_019943.1"/>
</dbReference>
<keyword evidence="4" id="KW-1003">Cell membrane</keyword>
<comment type="subcellular location">
    <subcellularLocation>
        <location evidence="1">Cell membrane</location>
        <topology evidence="1">Multi-pass membrane protein</topology>
    </subcellularLocation>
</comment>
<name>L0HFC2_METFS</name>
<dbReference type="GO" id="GO:0006813">
    <property type="term" value="P:potassium ion transport"/>
    <property type="evidence" value="ECO:0007669"/>
    <property type="project" value="InterPro"/>
</dbReference>
<evidence type="ECO:0000256" key="7">
    <source>
        <dbReference type="ARBA" id="ARBA00023065"/>
    </source>
</evidence>
<evidence type="ECO:0000256" key="4">
    <source>
        <dbReference type="ARBA" id="ARBA00022475"/>
    </source>
</evidence>
<dbReference type="AlphaFoldDB" id="L0HFC2"/>
<dbReference type="GeneID" id="14310032"/>
<feature type="transmembrane region" description="Helical" evidence="10">
    <location>
        <begin position="298"/>
        <end position="322"/>
    </location>
</feature>
<dbReference type="PANTHER" id="PTHR32507">
    <property type="entry name" value="NA(+)/H(+) ANTIPORTER 1"/>
    <property type="match status" value="1"/>
</dbReference>
<feature type="transmembrane region" description="Helical" evidence="10">
    <location>
        <begin position="160"/>
        <end position="177"/>
    </location>
</feature>
<feature type="transmembrane region" description="Helical" evidence="10">
    <location>
        <begin position="334"/>
        <end position="357"/>
    </location>
</feature>
<feature type="transmembrane region" description="Helical" evidence="10">
    <location>
        <begin position="90"/>
        <end position="115"/>
    </location>
</feature>
<reference evidence="13" key="1">
    <citation type="submission" date="2011-12" db="EMBL/GenBank/DDBJ databases">
        <title>Complete sequence of Methanoregula formicicum SMSP.</title>
        <authorList>
            <person name="Lucas S."/>
            <person name="Han J."/>
            <person name="Lapidus A."/>
            <person name="Cheng J.-F."/>
            <person name="Goodwin L."/>
            <person name="Pitluck S."/>
            <person name="Peters L."/>
            <person name="Ovchinnikova G."/>
            <person name="Teshima H."/>
            <person name="Detter J.C."/>
            <person name="Han C."/>
            <person name="Tapia R."/>
            <person name="Land M."/>
            <person name="Hauser L."/>
            <person name="Kyrpides N."/>
            <person name="Ivanova N."/>
            <person name="Pagani I."/>
            <person name="Imachi H."/>
            <person name="Tamaki H."/>
            <person name="Sekiguchi Y."/>
            <person name="Kamagata Y."/>
            <person name="Cadillo-Quiroz H."/>
            <person name="Zinder S."/>
            <person name="Liu W.-T."/>
            <person name="Woyke T."/>
        </authorList>
    </citation>
    <scope>NUCLEOTIDE SEQUENCE [LARGE SCALE GENOMIC DNA]</scope>
    <source>
        <strain evidence="13">DSM 22288 / NBRC 105244 / SMSP</strain>
    </source>
</reference>
<feature type="region of interest" description="Disordered" evidence="9">
    <location>
        <begin position="485"/>
        <end position="521"/>
    </location>
</feature>
<dbReference type="GO" id="GO:0008324">
    <property type="term" value="F:monoatomic cation transmembrane transporter activity"/>
    <property type="evidence" value="ECO:0007669"/>
    <property type="project" value="InterPro"/>
</dbReference>
<evidence type="ECO:0000313" key="12">
    <source>
        <dbReference type="EMBL" id="AGB01779.1"/>
    </source>
</evidence>
<dbReference type="Gene3D" id="3.30.70.1450">
    <property type="entry name" value="Regulator of K+ conductance, C-terminal domain"/>
    <property type="match status" value="1"/>
</dbReference>
<evidence type="ECO:0000256" key="2">
    <source>
        <dbReference type="ARBA" id="ARBA00022448"/>
    </source>
</evidence>
<evidence type="ECO:0000256" key="9">
    <source>
        <dbReference type="SAM" id="MobiDB-lite"/>
    </source>
</evidence>
<dbReference type="Gene3D" id="1.20.1530.20">
    <property type="match status" value="1"/>
</dbReference>
<dbReference type="KEGG" id="mfo:Metfor_0719"/>
<dbReference type="InterPro" id="IPR006153">
    <property type="entry name" value="Cation/H_exchanger_TM"/>
</dbReference>
<feature type="transmembrane region" description="Helical" evidence="10">
    <location>
        <begin position="274"/>
        <end position="292"/>
    </location>
</feature>
<dbReference type="Pfam" id="PF00999">
    <property type="entry name" value="Na_H_Exchanger"/>
    <property type="match status" value="1"/>
</dbReference>
<dbReference type="PANTHER" id="PTHR32507:SF7">
    <property type="entry name" value="K(+)_H(+) ANTIPORTER NHAP2"/>
    <property type="match status" value="1"/>
</dbReference>
<dbReference type="GO" id="GO:0005886">
    <property type="term" value="C:plasma membrane"/>
    <property type="evidence" value="ECO:0007669"/>
    <property type="project" value="UniProtKB-SubCell"/>
</dbReference>
<keyword evidence="5 10" id="KW-0812">Transmembrane</keyword>
<protein>
    <submittedName>
        <fullName evidence="12">NhaP-type Na+(K+)/H+ antiporter</fullName>
    </submittedName>
</protein>
<dbReference type="Proteomes" id="UP000010824">
    <property type="component" value="Chromosome"/>
</dbReference>
<dbReference type="OrthoDB" id="11709at2157"/>
<feature type="transmembrane region" description="Helical" evidence="10">
    <location>
        <begin position="6"/>
        <end position="21"/>
    </location>
</feature>
<evidence type="ECO:0000256" key="8">
    <source>
        <dbReference type="ARBA" id="ARBA00023136"/>
    </source>
</evidence>
<evidence type="ECO:0000259" key="11">
    <source>
        <dbReference type="PROSITE" id="PS51202"/>
    </source>
</evidence>
<gene>
    <name evidence="12" type="ordered locus">Metfor_0719</name>
</gene>
<dbReference type="STRING" id="593750.Metfor_0719"/>
<feature type="transmembrane region" description="Helical" evidence="10">
    <location>
        <begin position="57"/>
        <end position="78"/>
    </location>
</feature>
<dbReference type="GO" id="GO:1902600">
    <property type="term" value="P:proton transmembrane transport"/>
    <property type="evidence" value="ECO:0007669"/>
    <property type="project" value="InterPro"/>
</dbReference>
<sequence length="521" mass="55241" precursor="true">MIAIEYVLAGAAVLILFSIIANKVSGRLGLPALLIFIFVGMLAGSEGPGGIYFDDPFIAQSIGVVGLALILFSGGLDTRWTEVRPVLYKGLMLSTVGVALTALVVCAAAIFLLGFSPLEGFLLGAIVSSTDAAAVFSILRSRRASLKGDLRPLLEFESGSNDPMAILLTIGAITLLMQPGTSFFSLVPLFVQQMAVGGLLGYGMGKGAAWLINAVKVEYEGLYAVLTLASALLIYGLTTIVGGNGFLAAYIAGLVIGNSAIVHRKSLIRFHEGIGWLMQITLFLTLGLFVFPSELLPVLVPGIIISIVLIFVARPIAVYLSLLPWKMKKNEKLMISWVGLRGAAPIVLATFPLIAGVPQAQVFFNLVFFMVIASALLHGTSIPFVAKHLGLAAPLPGRSRFGLELDSPEDSRNELFELVVPHGSPASGKQIVNLGLPAGTLIILIAKGSEQFSPRGATVLEDGDTLLILTTPDAAQAVRRIITGETEMEPDEPEPPEGGWPWGSGFTWGTTKPPENERGRL</sequence>
<feature type="domain" description="RCK C-terminal" evidence="11">
    <location>
        <begin position="403"/>
        <end position="484"/>
    </location>
</feature>
<evidence type="ECO:0000256" key="10">
    <source>
        <dbReference type="SAM" id="Phobius"/>
    </source>
</evidence>
<dbReference type="SUPFAM" id="SSF116726">
    <property type="entry name" value="TrkA C-terminal domain-like"/>
    <property type="match status" value="1"/>
</dbReference>
<evidence type="ECO:0000256" key="1">
    <source>
        <dbReference type="ARBA" id="ARBA00004651"/>
    </source>
</evidence>
<proteinExistence type="predicted"/>
<feature type="compositionally biased region" description="Acidic residues" evidence="9">
    <location>
        <begin position="486"/>
        <end position="495"/>
    </location>
</feature>
<accession>L0HFC2</accession>
<keyword evidence="7" id="KW-0406">Ion transport</keyword>
<dbReference type="NCBIfam" id="NF003715">
    <property type="entry name" value="PRK05326.1-2"/>
    <property type="match status" value="1"/>
</dbReference>
<evidence type="ECO:0000256" key="6">
    <source>
        <dbReference type="ARBA" id="ARBA00022989"/>
    </source>
</evidence>
<evidence type="ECO:0000256" key="5">
    <source>
        <dbReference type="ARBA" id="ARBA00022692"/>
    </source>
</evidence>
<keyword evidence="3" id="KW-0050">Antiport</keyword>